<name>A0A5B8I109_9GAMM</name>
<gene>
    <name evidence="2" type="ORF">Dpoa569_0000243</name>
</gene>
<dbReference type="RefSeq" id="WP_042867859.1">
    <property type="nucleotide sequence ID" value="NZ_CM001975.1"/>
</dbReference>
<reference evidence="2 3" key="1">
    <citation type="journal article" date="2019" name="Environ. Microbiol.">
        <title>The phytopathogenic nature of Dickeya aquatica 174/2 and the dynamic early evolution of Dickeya pathogenicity.</title>
        <authorList>
            <person name="Duprey A."/>
            <person name="Taib N."/>
            <person name="Leonard S."/>
            <person name="Garin T."/>
            <person name="Flandrois J.P."/>
            <person name="Nasser W."/>
            <person name="Brochier-Armanet C."/>
            <person name="Reverchon S."/>
        </authorList>
    </citation>
    <scope>NUCLEOTIDE SEQUENCE [LARGE SCALE GENOMIC DNA]</scope>
    <source>
        <strain evidence="2 3">NCPPB 569</strain>
    </source>
</reference>
<dbReference type="EMBL" id="CP042220">
    <property type="protein sequence ID" value="QDX28591.1"/>
    <property type="molecule type" value="Genomic_DNA"/>
</dbReference>
<sequence length="212" mass="23674">MRFFPTLKFFLVTIAVFLSPFTKADIYAQKGYENGQDGILLLTEVCLNDATKQLKIAFSRIGKSMRQGCYVINNRGNPVVKWGDGIIEELNGEQFSPSTKSVAKESNSVTVIVRDGTLATLDQVIENGVVDTIQITNEKPDTKFCDVSSPANKVVFTFTSASKKTYPYAEGCWRKSDDGRIFISGVNFSSKKKFAFKKDSVEFSRTDLGRNW</sequence>
<proteinExistence type="predicted"/>
<feature type="chain" id="PRO_5023080655" evidence="1">
    <location>
        <begin position="25"/>
        <end position="212"/>
    </location>
</feature>
<keyword evidence="1" id="KW-0732">Signal</keyword>
<organism evidence="2 3">
    <name type="scientific">Dickeya poaceiphila</name>
    <dbReference type="NCBI Taxonomy" id="568768"/>
    <lineage>
        <taxon>Bacteria</taxon>
        <taxon>Pseudomonadati</taxon>
        <taxon>Pseudomonadota</taxon>
        <taxon>Gammaproteobacteria</taxon>
        <taxon>Enterobacterales</taxon>
        <taxon>Pectobacteriaceae</taxon>
        <taxon>Dickeya</taxon>
    </lineage>
</organism>
<dbReference type="KEGG" id="dic:Dpoa569_0000243"/>
<feature type="signal peptide" evidence="1">
    <location>
        <begin position="1"/>
        <end position="24"/>
    </location>
</feature>
<dbReference type="AlphaFoldDB" id="A0A5B8I109"/>
<evidence type="ECO:0000256" key="1">
    <source>
        <dbReference type="SAM" id="SignalP"/>
    </source>
</evidence>
<accession>A0A5B8I109</accession>
<dbReference type="Proteomes" id="UP000320591">
    <property type="component" value="Chromosome"/>
</dbReference>
<evidence type="ECO:0000313" key="2">
    <source>
        <dbReference type="EMBL" id="QDX28591.1"/>
    </source>
</evidence>
<protein>
    <submittedName>
        <fullName evidence="2">Uncharacterized protein</fullName>
    </submittedName>
</protein>
<keyword evidence="3" id="KW-1185">Reference proteome</keyword>
<evidence type="ECO:0000313" key="3">
    <source>
        <dbReference type="Proteomes" id="UP000320591"/>
    </source>
</evidence>